<dbReference type="EMBL" id="JARVKM010000009">
    <property type="protein sequence ID" value="KAK9779683.1"/>
    <property type="molecule type" value="Genomic_DNA"/>
</dbReference>
<keyword evidence="7" id="KW-1185">Reference proteome</keyword>
<name>A0ABR2Y0U2_9PEZI</name>
<keyword evidence="4" id="KW-1133">Transmembrane helix</keyword>
<evidence type="ECO:0000313" key="7">
    <source>
        <dbReference type="Proteomes" id="UP001465668"/>
    </source>
</evidence>
<evidence type="ECO:0000313" key="6">
    <source>
        <dbReference type="EMBL" id="KAK9779683.1"/>
    </source>
</evidence>
<dbReference type="PANTHER" id="PTHR43791:SF64">
    <property type="entry name" value="MAJOR FACILITATOR SUPERFAMILY (MFS) PROFILE DOMAIN-CONTAINING PROTEIN"/>
    <property type="match status" value="1"/>
</dbReference>
<comment type="subcellular location">
    <subcellularLocation>
        <location evidence="1">Membrane</location>
        <topology evidence="1">Multi-pass membrane protein</topology>
    </subcellularLocation>
</comment>
<sequence length="67" mass="7710">MRFGGLSFAQRHERTPEERELVRRLDIFLMTFGCISQVIKYLDQSNISNAYVSGMKEDLGLNGNELN</sequence>
<proteinExistence type="predicted"/>
<evidence type="ECO:0000256" key="2">
    <source>
        <dbReference type="ARBA" id="ARBA00022448"/>
    </source>
</evidence>
<organism evidence="6 7">
    <name type="scientific">Seiridium cardinale</name>
    <dbReference type="NCBI Taxonomy" id="138064"/>
    <lineage>
        <taxon>Eukaryota</taxon>
        <taxon>Fungi</taxon>
        <taxon>Dikarya</taxon>
        <taxon>Ascomycota</taxon>
        <taxon>Pezizomycotina</taxon>
        <taxon>Sordariomycetes</taxon>
        <taxon>Xylariomycetidae</taxon>
        <taxon>Amphisphaeriales</taxon>
        <taxon>Sporocadaceae</taxon>
        <taxon>Seiridium</taxon>
    </lineage>
</organism>
<keyword evidence="5" id="KW-0472">Membrane</keyword>
<comment type="caution">
    <text evidence="6">The sequence shown here is derived from an EMBL/GenBank/DDBJ whole genome shotgun (WGS) entry which is preliminary data.</text>
</comment>
<dbReference type="Proteomes" id="UP001465668">
    <property type="component" value="Unassembled WGS sequence"/>
</dbReference>
<gene>
    <name evidence="6" type="ORF">SCAR479_03290</name>
</gene>
<accession>A0ABR2Y0U2</accession>
<dbReference type="PANTHER" id="PTHR43791">
    <property type="entry name" value="PERMEASE-RELATED"/>
    <property type="match status" value="1"/>
</dbReference>
<evidence type="ECO:0000256" key="3">
    <source>
        <dbReference type="ARBA" id="ARBA00022692"/>
    </source>
</evidence>
<keyword evidence="2" id="KW-0813">Transport</keyword>
<evidence type="ECO:0000256" key="5">
    <source>
        <dbReference type="ARBA" id="ARBA00023136"/>
    </source>
</evidence>
<protein>
    <submittedName>
        <fullName evidence="6">Major facilitator superfamily transporter</fullName>
    </submittedName>
</protein>
<evidence type="ECO:0000256" key="4">
    <source>
        <dbReference type="ARBA" id="ARBA00022989"/>
    </source>
</evidence>
<evidence type="ECO:0000256" key="1">
    <source>
        <dbReference type="ARBA" id="ARBA00004141"/>
    </source>
</evidence>
<keyword evidence="3" id="KW-0812">Transmembrane</keyword>
<reference evidence="6 7" key="1">
    <citation type="submission" date="2024-02" db="EMBL/GenBank/DDBJ databases">
        <title>First draft genome assembly of two strains of Seiridium cardinale.</title>
        <authorList>
            <person name="Emiliani G."/>
            <person name="Scali E."/>
        </authorList>
    </citation>
    <scope>NUCLEOTIDE SEQUENCE [LARGE SCALE GENOMIC DNA]</scope>
    <source>
        <strain evidence="6 7">BM-138-000479</strain>
    </source>
</reference>